<evidence type="ECO:0000313" key="3">
    <source>
        <dbReference type="Proteomes" id="UP000238390"/>
    </source>
</evidence>
<keyword evidence="3" id="KW-1185">Reference proteome</keyword>
<feature type="region of interest" description="Disordered" evidence="1">
    <location>
        <begin position="1"/>
        <end position="44"/>
    </location>
</feature>
<organism evidence="2 3">
    <name type="scientific">Pseudomonas paraeruginosa</name>
    <dbReference type="NCBI Taxonomy" id="2994495"/>
    <lineage>
        <taxon>Bacteria</taxon>
        <taxon>Pseudomonadati</taxon>
        <taxon>Pseudomonadota</taxon>
        <taxon>Gammaproteobacteria</taxon>
        <taxon>Pseudomonadales</taxon>
        <taxon>Pseudomonadaceae</taxon>
        <taxon>Pseudomonas</taxon>
    </lineage>
</organism>
<gene>
    <name evidence="2" type="ORF">CSB93_1548</name>
</gene>
<evidence type="ECO:0000256" key="1">
    <source>
        <dbReference type="SAM" id="MobiDB-lite"/>
    </source>
</evidence>
<dbReference type="EMBL" id="CP027169">
    <property type="protein sequence ID" value="AVK05937.1"/>
    <property type="molecule type" value="Genomic_DNA"/>
</dbReference>
<evidence type="ECO:0000313" key="2">
    <source>
        <dbReference type="EMBL" id="AVK05937.1"/>
    </source>
</evidence>
<dbReference type="Proteomes" id="UP000238390">
    <property type="component" value="Chromosome"/>
</dbReference>
<feature type="compositionally biased region" description="Basic residues" evidence="1">
    <location>
        <begin position="1"/>
        <end position="11"/>
    </location>
</feature>
<sequence>MTRGGRRHPRAHNGMTDERGPTLGPVLNSSDGTLAKAEAPDAQE</sequence>
<reference evidence="2 3" key="1">
    <citation type="submission" date="2018-02" db="EMBL/GenBank/DDBJ databases">
        <title>FDA/CDC Antimicrobial Resistant Isolate Bank Genome Sequencing.</title>
        <authorList>
            <person name="Benahmed F.H."/>
            <person name="Lutgring J.D."/>
            <person name="Yoo B."/>
            <person name="Machado M."/>
            <person name="Brown A."/>
            <person name="McAllister G."/>
            <person name="Perry A."/>
            <person name="Halpin A.L."/>
            <person name="Vavikolanu K."/>
            <person name="Ott S."/>
            <person name="Zhao X."/>
            <person name="Tallon L.J."/>
            <person name="Sadzewicz L."/>
            <person name="Aluvathingal J."/>
            <person name="Nadendla S."/>
            <person name="Voskania-kordi A."/>
            <person name="Simonyan V."/>
            <person name="Patel J."/>
            <person name="Shawar R.M."/>
        </authorList>
    </citation>
    <scope>NUCLEOTIDE SEQUENCE [LARGE SCALE GENOMIC DNA]</scope>
    <source>
        <strain evidence="2 3">AR_0356</strain>
    </source>
</reference>
<protein>
    <submittedName>
        <fullName evidence="2">Uncharacterized protein</fullName>
    </submittedName>
</protein>
<dbReference type="AlphaFoldDB" id="A0A2R3IWE9"/>
<name>A0A2R3IWE9_9PSED</name>
<proteinExistence type="predicted"/>
<accession>A0A2R3IWE9</accession>